<keyword evidence="1" id="KW-0472">Membrane</keyword>
<dbReference type="Proteomes" id="UP000297737">
    <property type="component" value="Unassembled WGS sequence"/>
</dbReference>
<feature type="transmembrane region" description="Helical" evidence="1">
    <location>
        <begin position="54"/>
        <end position="70"/>
    </location>
</feature>
<evidence type="ECO:0000313" key="2">
    <source>
        <dbReference type="EMBL" id="TFU03451.1"/>
    </source>
</evidence>
<keyword evidence="1" id="KW-1133">Transmembrane helix</keyword>
<name>A0A4Y9ENV3_9SPHN</name>
<gene>
    <name evidence="2" type="ORF">EUV02_09785</name>
</gene>
<sequence length="74" mass="8420">MNREIWFEKVLWSYMPCHWKGFALIATFALGTVGAIIFGQMILKSMGISDANEWPLLIMLPAIAWVLAIAKRHT</sequence>
<reference evidence="2 3" key="1">
    <citation type="submission" date="2019-02" db="EMBL/GenBank/DDBJ databases">
        <title>Polymorphobacter sp. isolated from the lake at the Tibet of China.</title>
        <authorList>
            <person name="Li A."/>
        </authorList>
    </citation>
    <scope>NUCLEOTIDE SEQUENCE [LARGE SCALE GENOMIC DNA]</scope>
    <source>
        <strain evidence="2 3">DJ1R-1</strain>
    </source>
</reference>
<organism evidence="2 3">
    <name type="scientific">Glacieibacterium arshaanense</name>
    <dbReference type="NCBI Taxonomy" id="2511025"/>
    <lineage>
        <taxon>Bacteria</taxon>
        <taxon>Pseudomonadati</taxon>
        <taxon>Pseudomonadota</taxon>
        <taxon>Alphaproteobacteria</taxon>
        <taxon>Sphingomonadales</taxon>
        <taxon>Sphingosinicellaceae</taxon>
        <taxon>Glacieibacterium</taxon>
    </lineage>
</organism>
<evidence type="ECO:0000313" key="3">
    <source>
        <dbReference type="Proteomes" id="UP000297737"/>
    </source>
</evidence>
<proteinExistence type="predicted"/>
<evidence type="ECO:0000256" key="1">
    <source>
        <dbReference type="SAM" id="Phobius"/>
    </source>
</evidence>
<dbReference type="EMBL" id="SIHO01000002">
    <property type="protein sequence ID" value="TFU03451.1"/>
    <property type="molecule type" value="Genomic_DNA"/>
</dbReference>
<keyword evidence="3" id="KW-1185">Reference proteome</keyword>
<accession>A0A4Y9ENV3</accession>
<dbReference type="OrthoDB" id="7573719at2"/>
<dbReference type="AlphaFoldDB" id="A0A4Y9ENV3"/>
<protein>
    <submittedName>
        <fullName evidence="2">Uncharacterized protein</fullName>
    </submittedName>
</protein>
<keyword evidence="1" id="KW-0812">Transmembrane</keyword>
<comment type="caution">
    <text evidence="2">The sequence shown here is derived from an EMBL/GenBank/DDBJ whole genome shotgun (WGS) entry which is preliminary data.</text>
</comment>
<feature type="transmembrane region" description="Helical" evidence="1">
    <location>
        <begin position="21"/>
        <end position="42"/>
    </location>
</feature>